<keyword evidence="4" id="KW-1185">Reference proteome</keyword>
<feature type="compositionally biased region" description="Low complexity" evidence="1">
    <location>
        <begin position="669"/>
        <end position="700"/>
    </location>
</feature>
<protein>
    <submittedName>
        <fullName evidence="3">Exoribonuclease-2</fullName>
    </submittedName>
</protein>
<dbReference type="PANTHER" id="PTHR23355:SF9">
    <property type="entry name" value="DIS3-LIKE EXONUCLEASE 2"/>
    <property type="match status" value="1"/>
</dbReference>
<dbReference type="SMART" id="SM00955">
    <property type="entry name" value="RNB"/>
    <property type="match status" value="1"/>
</dbReference>
<dbReference type="Pfam" id="PF00773">
    <property type="entry name" value="RNB"/>
    <property type="match status" value="2"/>
</dbReference>
<dbReference type="InterPro" id="IPR050180">
    <property type="entry name" value="RNR_Ribonuclease"/>
</dbReference>
<comment type="caution">
    <text evidence="3">The sequence shown here is derived from an EMBL/GenBank/DDBJ whole genome shotgun (WGS) entry which is preliminary data.</text>
</comment>
<evidence type="ECO:0000259" key="2">
    <source>
        <dbReference type="SMART" id="SM00955"/>
    </source>
</evidence>
<reference evidence="3 4" key="1">
    <citation type="submission" date="2017-05" db="EMBL/GenBank/DDBJ databases">
        <authorList>
            <person name="Varghese N."/>
            <person name="Submissions S."/>
        </authorList>
    </citation>
    <scope>NUCLEOTIDE SEQUENCE [LARGE SCALE GENOMIC DNA]</scope>
    <source>
        <strain evidence="3 4">DSM 26001</strain>
    </source>
</reference>
<name>A0ABY1PPE7_9BURK</name>
<proteinExistence type="predicted"/>
<dbReference type="PANTHER" id="PTHR23355">
    <property type="entry name" value="RIBONUCLEASE"/>
    <property type="match status" value="1"/>
</dbReference>
<sequence length="700" mass="76016">MNLFFEESGDFKAGAVLSQQGEAYQVELPTGKRTKVRARDVLLQFAAPTPADMLAAAHQVAEEVDLDFLWEVAGQEEFGFAELGAEYFGHAPLPHEAAGLVLKLHSAPIYFHRKGRGRYKAAPETALKAALAGLEKKRQQALVQAAYVDELKAGRLPDAMRPLTTQLLFKPDKNSIEYKALDAAASALQTTPQRLMLSVGAIASPRELHLTRFLLENFPKGTGFPRVAIPARPALPVAEVEAFSIDDVTTTEIDDAFSVVRQADGLVKVGIHIAAPGLGIERNDAIDAIARARMSTVYMPGDKITMLPDELVQAYTLAEGQDCPALSLYLTLDPADWRVVSSETRIEAVPIGANLRHNDLDALVTEENLAAGAGEYRYKDEIALLWQWAQSLEKGRMAKRESFGLKPEQNNRVDFNFYVEDDVVTISRRKRGAPLDKIVAELMILANSSWGKLMHDHGVPGIYRAQGGGSGGWATRMQVRMVTHAAPHQGLGVDQYAWSTSPLRRYTDLVNQWQIMACVQHGVTAPLVATFKPKDADLYAIVSAFDGAYAAYAEFQSAMERYWCLRWLSQEQARQVEAVVLKDEIVRLVEIPLVLKLPGMTPLARGTGVKLDLLRWDEVDLSVEARLLEVEAGPGDASVADAEDALADEEELAAGMPPLDPDPAQQTEAADAAAAAHAAVDAVESGPAEGDASDAAPAAA</sequence>
<dbReference type="InterPro" id="IPR012340">
    <property type="entry name" value="NA-bd_OB-fold"/>
</dbReference>
<organism evidence="3 4">
    <name type="scientific">Noviherbaspirillum suwonense</name>
    <dbReference type="NCBI Taxonomy" id="1224511"/>
    <lineage>
        <taxon>Bacteria</taxon>
        <taxon>Pseudomonadati</taxon>
        <taxon>Pseudomonadota</taxon>
        <taxon>Betaproteobacteria</taxon>
        <taxon>Burkholderiales</taxon>
        <taxon>Oxalobacteraceae</taxon>
        <taxon>Noviherbaspirillum</taxon>
    </lineage>
</organism>
<accession>A0ABY1PPE7</accession>
<dbReference type="RefSeq" id="WP_283440232.1">
    <property type="nucleotide sequence ID" value="NZ_FXUL01000001.1"/>
</dbReference>
<dbReference type="EMBL" id="FXUL01000001">
    <property type="protein sequence ID" value="SMP41233.1"/>
    <property type="molecule type" value="Genomic_DNA"/>
</dbReference>
<evidence type="ECO:0000256" key="1">
    <source>
        <dbReference type="SAM" id="MobiDB-lite"/>
    </source>
</evidence>
<dbReference type="Proteomes" id="UP001158049">
    <property type="component" value="Unassembled WGS sequence"/>
</dbReference>
<gene>
    <name evidence="3" type="ORF">SAMN06295970_10166</name>
</gene>
<dbReference type="SUPFAM" id="SSF50249">
    <property type="entry name" value="Nucleic acid-binding proteins"/>
    <property type="match status" value="1"/>
</dbReference>
<dbReference type="InterPro" id="IPR001900">
    <property type="entry name" value="RNase_II/R"/>
</dbReference>
<feature type="domain" description="RNB" evidence="2">
    <location>
        <begin position="234"/>
        <end position="521"/>
    </location>
</feature>
<evidence type="ECO:0000313" key="3">
    <source>
        <dbReference type="EMBL" id="SMP41233.1"/>
    </source>
</evidence>
<evidence type="ECO:0000313" key="4">
    <source>
        <dbReference type="Proteomes" id="UP001158049"/>
    </source>
</evidence>
<feature type="region of interest" description="Disordered" evidence="1">
    <location>
        <begin position="649"/>
        <end position="700"/>
    </location>
</feature>